<proteinExistence type="predicted"/>
<evidence type="ECO:0000256" key="3">
    <source>
        <dbReference type="ARBA" id="ARBA00023125"/>
    </source>
</evidence>
<name>A0A157S4F2_9BORD</name>
<gene>
    <name evidence="7" type="primary">acnR_1</name>
    <name evidence="7" type="ORF">SAMEA3906486_00002</name>
</gene>
<feature type="DNA-binding region" description="H-T-H motif" evidence="5">
    <location>
        <begin position="50"/>
        <end position="69"/>
    </location>
</feature>
<reference evidence="7 8" key="1">
    <citation type="submission" date="2016-04" db="EMBL/GenBank/DDBJ databases">
        <authorList>
            <consortium name="Pathogen Informatics"/>
        </authorList>
    </citation>
    <scope>NUCLEOTIDE SEQUENCE [LARGE SCALE GENOMIC DNA]</scope>
    <source>
        <strain evidence="7 8">H050680373</strain>
    </source>
</reference>
<keyword evidence="3 5" id="KW-0238">DNA-binding</keyword>
<dbReference type="Pfam" id="PF00440">
    <property type="entry name" value="TetR_N"/>
    <property type="match status" value="1"/>
</dbReference>
<dbReference type="Pfam" id="PF17939">
    <property type="entry name" value="TetR_C_30"/>
    <property type="match status" value="1"/>
</dbReference>
<dbReference type="SUPFAM" id="SSF46689">
    <property type="entry name" value="Homeodomain-like"/>
    <property type="match status" value="1"/>
</dbReference>
<dbReference type="PROSITE" id="PS50977">
    <property type="entry name" value="HTH_TETR_2"/>
    <property type="match status" value="1"/>
</dbReference>
<keyword evidence="8" id="KW-1185">Reference proteome</keyword>
<protein>
    <submittedName>
        <fullName evidence="7">TetR family transcriptional regulator</fullName>
    </submittedName>
</protein>
<dbReference type="PROSITE" id="PS01081">
    <property type="entry name" value="HTH_TETR_1"/>
    <property type="match status" value="1"/>
</dbReference>
<dbReference type="PANTHER" id="PTHR30055">
    <property type="entry name" value="HTH-TYPE TRANSCRIPTIONAL REGULATOR RUTR"/>
    <property type="match status" value="1"/>
</dbReference>
<dbReference type="InterPro" id="IPR041586">
    <property type="entry name" value="PsrA_TetR_C"/>
</dbReference>
<accession>A0A157S4F2</accession>
<dbReference type="STRING" id="288768.SAMEA3906486_00002"/>
<dbReference type="Proteomes" id="UP000076848">
    <property type="component" value="Unassembled WGS sequence"/>
</dbReference>
<dbReference type="EMBL" id="FKIF01000001">
    <property type="protein sequence ID" value="SAI65265.1"/>
    <property type="molecule type" value="Genomic_DNA"/>
</dbReference>
<evidence type="ECO:0000256" key="4">
    <source>
        <dbReference type="ARBA" id="ARBA00023163"/>
    </source>
</evidence>
<evidence type="ECO:0000256" key="1">
    <source>
        <dbReference type="ARBA" id="ARBA00022491"/>
    </source>
</evidence>
<dbReference type="SUPFAM" id="SSF48498">
    <property type="entry name" value="Tetracyclin repressor-like, C-terminal domain"/>
    <property type="match status" value="1"/>
</dbReference>
<dbReference type="PRINTS" id="PR00455">
    <property type="entry name" value="HTHTETR"/>
</dbReference>
<dbReference type="InterPro" id="IPR036271">
    <property type="entry name" value="Tet_transcr_reg_TetR-rel_C_sf"/>
</dbReference>
<keyword evidence="2" id="KW-0805">Transcription regulation</keyword>
<dbReference type="AlphaFoldDB" id="A0A157S4F2"/>
<evidence type="ECO:0000256" key="2">
    <source>
        <dbReference type="ARBA" id="ARBA00023015"/>
    </source>
</evidence>
<evidence type="ECO:0000313" key="8">
    <source>
        <dbReference type="Proteomes" id="UP000076848"/>
    </source>
</evidence>
<dbReference type="Gene3D" id="1.10.357.10">
    <property type="entry name" value="Tetracycline Repressor, domain 2"/>
    <property type="match status" value="1"/>
</dbReference>
<dbReference type="GO" id="GO:0000976">
    <property type="term" value="F:transcription cis-regulatory region binding"/>
    <property type="evidence" value="ECO:0007669"/>
    <property type="project" value="TreeGrafter"/>
</dbReference>
<keyword evidence="4" id="KW-0804">Transcription</keyword>
<evidence type="ECO:0000313" key="7">
    <source>
        <dbReference type="EMBL" id="SAI65265.1"/>
    </source>
</evidence>
<organism evidence="7 8">
    <name type="scientific">Bordetella ansorpii</name>
    <dbReference type="NCBI Taxonomy" id="288768"/>
    <lineage>
        <taxon>Bacteria</taxon>
        <taxon>Pseudomonadati</taxon>
        <taxon>Pseudomonadota</taxon>
        <taxon>Betaproteobacteria</taxon>
        <taxon>Burkholderiales</taxon>
        <taxon>Alcaligenaceae</taxon>
        <taxon>Bordetella</taxon>
    </lineage>
</organism>
<dbReference type="GO" id="GO:0003700">
    <property type="term" value="F:DNA-binding transcription factor activity"/>
    <property type="evidence" value="ECO:0007669"/>
    <property type="project" value="TreeGrafter"/>
</dbReference>
<dbReference type="InterPro" id="IPR050109">
    <property type="entry name" value="HTH-type_TetR-like_transc_reg"/>
</dbReference>
<sequence length="244" mass="26806">MTISIINLKRTFESAEKMKETPSAPPSSTQEAILDAAEALFAHHGYDGTSMRQITAAAGVNLAAVNYHFGGKEALLQEVLKRSLALVNQERLRVLDALEADAGGKPLKPSQVLDAFFGTLLRLANDPEHAGRHFLPLLERTMTDPTGFIRTLFADEYADVIQRYQNALFASLPDVPRAEIMWRFHFMLGATSYAIMGTSTLRLVTHWSIDDAEQPDNPALLLPRLMSFLLGGLRAPLPPLLAPG</sequence>
<dbReference type="InterPro" id="IPR009057">
    <property type="entry name" value="Homeodomain-like_sf"/>
</dbReference>
<dbReference type="InterPro" id="IPR001647">
    <property type="entry name" value="HTH_TetR"/>
</dbReference>
<keyword evidence="1" id="KW-0678">Repressor</keyword>
<dbReference type="PANTHER" id="PTHR30055:SF235">
    <property type="entry name" value="TRANSCRIPTIONAL REGULATORY PROTEIN"/>
    <property type="match status" value="1"/>
</dbReference>
<evidence type="ECO:0000256" key="5">
    <source>
        <dbReference type="PROSITE-ProRule" id="PRU00335"/>
    </source>
</evidence>
<dbReference type="InterPro" id="IPR023772">
    <property type="entry name" value="DNA-bd_HTH_TetR-type_CS"/>
</dbReference>
<evidence type="ECO:0000259" key="6">
    <source>
        <dbReference type="PROSITE" id="PS50977"/>
    </source>
</evidence>
<feature type="domain" description="HTH tetR-type" evidence="6">
    <location>
        <begin position="27"/>
        <end position="87"/>
    </location>
</feature>